<dbReference type="Pfam" id="PF13291">
    <property type="entry name" value="ACT_4"/>
    <property type="match status" value="1"/>
</dbReference>
<feature type="domain" description="TGS" evidence="7">
    <location>
        <begin position="364"/>
        <end position="426"/>
    </location>
</feature>
<dbReference type="Proteomes" id="UP000245020">
    <property type="component" value="Unassembled WGS sequence"/>
</dbReference>
<dbReference type="GO" id="GO:0015969">
    <property type="term" value="P:guanosine tetraphosphate metabolic process"/>
    <property type="evidence" value="ECO:0007669"/>
    <property type="project" value="InterPro"/>
</dbReference>
<keyword evidence="9" id="KW-1185">Reference proteome</keyword>
<dbReference type="GO" id="GO:0015949">
    <property type="term" value="P:nucleobase-containing small molecule interconversion"/>
    <property type="evidence" value="ECO:0007669"/>
    <property type="project" value="UniProtKB-ARBA"/>
</dbReference>
<dbReference type="InterPro" id="IPR012675">
    <property type="entry name" value="Beta-grasp_dom_sf"/>
</dbReference>
<comment type="function">
    <text evidence="6">In eubacteria ppGpp (guanosine 3'-diphosphate 5'-diphosphate) is a mediator of the stringent response that coordinates a variety of cellular activities in response to changes in nutritional abundance.</text>
</comment>
<dbReference type="Gene3D" id="1.10.3210.10">
    <property type="entry name" value="Hypothetical protein af1432"/>
    <property type="match status" value="1"/>
</dbReference>
<dbReference type="PANTHER" id="PTHR21262:SF31">
    <property type="entry name" value="GTP PYROPHOSPHOKINASE"/>
    <property type="match status" value="1"/>
</dbReference>
<evidence type="ECO:0000256" key="6">
    <source>
        <dbReference type="RuleBase" id="RU003847"/>
    </source>
</evidence>
<evidence type="ECO:0000256" key="1">
    <source>
        <dbReference type="ARBA" id="ARBA00019852"/>
    </source>
</evidence>
<dbReference type="PROSITE" id="PS51880">
    <property type="entry name" value="TGS"/>
    <property type="match status" value="1"/>
</dbReference>
<sequence>MSKSITLTALLEWLESKKSSWKPEYFEACMAFQDHPLFKIALETAYYLEKLDIEALPQVATILFIVGAPVEAQPESTRKFIQYLAVVNQLTSGTISHEKSPETLRKMFLAFAEDVRVIVVMLAYQVIIMRNARDSQEEKQRAIAQNTNTIFAPIANRLGLSGIKWELEDYAFRFLEPELYREIASKLDGKRSVREAYIQSVIGRLEALLQDHKIEAQVTGRVKHIYSIARKMRQKNLAFEQLYDIRAVRILVESTADCYAVLGMIHELWVPIPREFDDYIANPKPNGYQSLHTVVLAPEDRTLEVQIRTHKMHQDAEMGVAAHWKYKEGRGTSIDQADLNWLRDHLNRVLEEGEELITEESIFNENVYVMTPAGEPIELIAGSTPLDFAYKIHTGLGNRCRGAKVNGAIVPLTYVLQNRDVVEILTGKVPNPSRDWMSPHLGYTGSSRTRSKIRAWFRAQEMESNLQAGKQMVEKEFSRLNIRLSEEELKRLAGKLHCTGVNDLYAQVGAGDITMAQLIARLPGEKPKNNFDPELMVRPQSKKAPSGIQVKGMGKLLTTIATCCKPAPPDLIGGYITINRGVTIHRLNCVNYQNMLEQNPERGIDVDWGTSDERLVEADIHVTAYANVDLLQEISQLVSAEHLKITNMDMKQESDDTRSISFTLEIKHVDQLSRLLDRINQIPAVLKAYRR</sequence>
<dbReference type="GO" id="GO:0042594">
    <property type="term" value="P:response to starvation"/>
    <property type="evidence" value="ECO:0007669"/>
    <property type="project" value="TreeGrafter"/>
</dbReference>
<comment type="similarity">
    <text evidence="6">Belongs to the relA/spoT family.</text>
</comment>
<dbReference type="Pfam" id="PF02824">
    <property type="entry name" value="TGS"/>
    <property type="match status" value="1"/>
</dbReference>
<dbReference type="EMBL" id="QEWQ01000001">
    <property type="protein sequence ID" value="PWD81738.1"/>
    <property type="molecule type" value="Genomic_DNA"/>
</dbReference>
<dbReference type="InterPro" id="IPR004811">
    <property type="entry name" value="RelA/Spo_fam"/>
</dbReference>
<dbReference type="FunFam" id="3.30.460.10:FF:000001">
    <property type="entry name" value="GTP pyrophosphokinase RelA"/>
    <property type="match status" value="1"/>
</dbReference>
<dbReference type="Pfam" id="PF19296">
    <property type="entry name" value="RelA_AH_RIS"/>
    <property type="match status" value="1"/>
</dbReference>
<accession>A0A2U2AGF2</accession>
<dbReference type="SUPFAM" id="SSF81301">
    <property type="entry name" value="Nucleotidyltransferase"/>
    <property type="match status" value="1"/>
</dbReference>
<dbReference type="PANTHER" id="PTHR21262">
    <property type="entry name" value="GUANOSINE-3',5'-BIS DIPHOSPHATE 3'-PYROPHOSPHOHYDROLASE"/>
    <property type="match status" value="1"/>
</dbReference>
<dbReference type="SMART" id="SM00954">
    <property type="entry name" value="RelA_SpoT"/>
    <property type="match status" value="1"/>
</dbReference>
<evidence type="ECO:0000256" key="4">
    <source>
        <dbReference type="ARBA" id="ARBA00032407"/>
    </source>
</evidence>
<dbReference type="FunFam" id="3.10.20.30:FF:000002">
    <property type="entry name" value="GTP pyrophosphokinase (RelA/SpoT)"/>
    <property type="match status" value="1"/>
</dbReference>
<name>A0A2U2AGF2_9GAMM</name>
<dbReference type="AlphaFoldDB" id="A0A2U2AGF2"/>
<dbReference type="Pfam" id="PF13328">
    <property type="entry name" value="HD_4"/>
    <property type="match status" value="1"/>
</dbReference>
<evidence type="ECO:0000259" key="7">
    <source>
        <dbReference type="PROSITE" id="PS51880"/>
    </source>
</evidence>
<evidence type="ECO:0000256" key="3">
    <source>
        <dbReference type="ARBA" id="ARBA00029754"/>
    </source>
</evidence>
<dbReference type="Gene3D" id="3.10.20.30">
    <property type="match status" value="1"/>
</dbReference>
<evidence type="ECO:0000256" key="2">
    <source>
        <dbReference type="ARBA" id="ARBA00025704"/>
    </source>
</evidence>
<dbReference type="SUPFAM" id="SSF55021">
    <property type="entry name" value="ACT-like"/>
    <property type="match status" value="1"/>
</dbReference>
<dbReference type="InterPro" id="IPR007685">
    <property type="entry name" value="RelA_SpoT"/>
</dbReference>
<dbReference type="SUPFAM" id="SSF81271">
    <property type="entry name" value="TGS-like"/>
    <property type="match status" value="1"/>
</dbReference>
<dbReference type="InterPro" id="IPR012676">
    <property type="entry name" value="TGS-like"/>
</dbReference>
<dbReference type="CDD" id="cd01668">
    <property type="entry name" value="TGS_RSH"/>
    <property type="match status" value="1"/>
</dbReference>
<dbReference type="InterPro" id="IPR002912">
    <property type="entry name" value="ACT_dom"/>
</dbReference>
<organism evidence="8 9">
    <name type="scientific">Ignatzschineria ureiclastica</name>
    <dbReference type="NCBI Taxonomy" id="472582"/>
    <lineage>
        <taxon>Bacteria</taxon>
        <taxon>Pseudomonadati</taxon>
        <taxon>Pseudomonadota</taxon>
        <taxon>Gammaproteobacteria</taxon>
        <taxon>Cardiobacteriales</taxon>
        <taxon>Ignatzschineriaceae</taxon>
        <taxon>Ignatzschineria</taxon>
    </lineage>
</organism>
<dbReference type="NCBIfam" id="TIGR00691">
    <property type="entry name" value="spoT_relA"/>
    <property type="match status" value="1"/>
</dbReference>
<reference evidence="9" key="1">
    <citation type="submission" date="2018-05" db="EMBL/GenBank/DDBJ databases">
        <title>Ignatzschineria dubaiensis sp. nov., isolated from necrotic foot tissues of dromedaries (Camelus dromedarius) and associated maggots in Dubai, United Arab Emirates.</title>
        <authorList>
            <person name="Tsang C.C."/>
            <person name="Tang J.Y.M."/>
            <person name="Fong J.Y.H."/>
            <person name="Kinne J."/>
            <person name="Lee H.H."/>
            <person name="Joseph M."/>
            <person name="Jose S."/>
            <person name="Schuster R.K."/>
            <person name="Tang Y."/>
            <person name="Sivakumar S."/>
            <person name="Chen J.H.K."/>
            <person name="Teng J.L.L."/>
            <person name="Lau S.K.P."/>
            <person name="Wernery U."/>
            <person name="Woo P.C.Y."/>
        </authorList>
    </citation>
    <scope>NUCLEOTIDE SEQUENCE [LARGE SCALE GENOMIC DNA]</scope>
    <source>
        <strain evidence="9">KCTC 22644</strain>
    </source>
</reference>
<dbReference type="GO" id="GO:0008728">
    <property type="term" value="F:GTP diphosphokinase activity"/>
    <property type="evidence" value="ECO:0007669"/>
    <property type="project" value="TreeGrafter"/>
</dbReference>
<dbReference type="CDD" id="cd04876">
    <property type="entry name" value="ACT_RelA-SpoT"/>
    <property type="match status" value="1"/>
</dbReference>
<evidence type="ECO:0000256" key="5">
    <source>
        <dbReference type="ARBA" id="ARBA00033308"/>
    </source>
</evidence>
<dbReference type="CDD" id="cd05399">
    <property type="entry name" value="NT_Rel-Spo_like"/>
    <property type="match status" value="1"/>
</dbReference>
<evidence type="ECO:0000313" key="9">
    <source>
        <dbReference type="Proteomes" id="UP000245020"/>
    </source>
</evidence>
<protein>
    <recommendedName>
        <fullName evidence="1">GTP pyrophosphokinase</fullName>
    </recommendedName>
    <alternativeName>
        <fullName evidence="4">(p)ppGpp synthase</fullName>
    </alternativeName>
    <alternativeName>
        <fullName evidence="3">ATP:GTP 3'-pyrophosphotransferase</fullName>
    </alternativeName>
    <alternativeName>
        <fullName evidence="5">ppGpp synthase I</fullName>
    </alternativeName>
</protein>
<evidence type="ECO:0000313" key="8">
    <source>
        <dbReference type="EMBL" id="PWD81738.1"/>
    </source>
</evidence>
<dbReference type="InterPro" id="IPR004095">
    <property type="entry name" value="TGS"/>
</dbReference>
<dbReference type="GO" id="GO:0005886">
    <property type="term" value="C:plasma membrane"/>
    <property type="evidence" value="ECO:0007669"/>
    <property type="project" value="TreeGrafter"/>
</dbReference>
<dbReference type="SUPFAM" id="SSF109604">
    <property type="entry name" value="HD-domain/PDEase-like"/>
    <property type="match status" value="1"/>
</dbReference>
<gene>
    <name evidence="8" type="ORF">DC083_00645</name>
</gene>
<comment type="pathway">
    <text evidence="2">Purine metabolism.</text>
</comment>
<dbReference type="InterPro" id="IPR033655">
    <property type="entry name" value="TGS_RelA/SpoT"/>
</dbReference>
<proteinExistence type="inferred from homology"/>
<comment type="caution">
    <text evidence="8">The sequence shown here is derived from an EMBL/GenBank/DDBJ whole genome shotgun (WGS) entry which is preliminary data.</text>
</comment>
<dbReference type="Pfam" id="PF04607">
    <property type="entry name" value="RelA_SpoT"/>
    <property type="match status" value="1"/>
</dbReference>
<dbReference type="RefSeq" id="WP_109188368.1">
    <property type="nucleotide sequence ID" value="NZ_BMYA01000001.1"/>
</dbReference>
<dbReference type="InterPro" id="IPR045865">
    <property type="entry name" value="ACT-like_dom_sf"/>
</dbReference>
<dbReference type="InterPro" id="IPR045600">
    <property type="entry name" value="RelA/SpoT_AH_RIS"/>
</dbReference>
<dbReference type="Gene3D" id="3.30.70.260">
    <property type="match status" value="1"/>
</dbReference>
<dbReference type="Gene3D" id="3.30.460.10">
    <property type="entry name" value="Beta Polymerase, domain 2"/>
    <property type="match status" value="1"/>
</dbReference>
<dbReference type="GO" id="GO:0008893">
    <property type="term" value="F:guanosine-3',5'-bis(diphosphate) 3'-diphosphatase activity"/>
    <property type="evidence" value="ECO:0007669"/>
    <property type="project" value="TreeGrafter"/>
</dbReference>
<dbReference type="InterPro" id="IPR043519">
    <property type="entry name" value="NT_sf"/>
</dbReference>
<keyword evidence="8" id="KW-0378">Hydrolase</keyword>
<dbReference type="OrthoDB" id="9805041at2"/>